<accession>A0A846YRD1</accession>
<sequence length="83" mass="8913">MSGSRKYSVSLPEDLAETVRAQVGPGGFSAYIADALEQRVAMDKLSELVEDYTKDNEPLSQEEIDCARAELRHDADGPAGAAV</sequence>
<keyword evidence="2" id="KW-1185">Reference proteome</keyword>
<dbReference type="RefSeq" id="WP_062976766.1">
    <property type="nucleotide sequence ID" value="NZ_JAAXOT010000018.1"/>
</dbReference>
<gene>
    <name evidence="1" type="ORF">HGA15_27895</name>
</gene>
<organism evidence="1 2">
    <name type="scientific">Nocardia flavorosea</name>
    <dbReference type="NCBI Taxonomy" id="53429"/>
    <lineage>
        <taxon>Bacteria</taxon>
        <taxon>Bacillati</taxon>
        <taxon>Actinomycetota</taxon>
        <taxon>Actinomycetes</taxon>
        <taxon>Mycobacteriales</taxon>
        <taxon>Nocardiaceae</taxon>
        <taxon>Nocardia</taxon>
    </lineage>
</organism>
<evidence type="ECO:0000313" key="2">
    <source>
        <dbReference type="Proteomes" id="UP000570678"/>
    </source>
</evidence>
<protein>
    <recommendedName>
        <fullName evidence="3">CopG family transcriptional regulator</fullName>
    </recommendedName>
</protein>
<evidence type="ECO:0008006" key="3">
    <source>
        <dbReference type="Google" id="ProtNLM"/>
    </source>
</evidence>
<comment type="caution">
    <text evidence="1">The sequence shown here is derived from an EMBL/GenBank/DDBJ whole genome shotgun (WGS) entry which is preliminary data.</text>
</comment>
<name>A0A846YRD1_9NOCA</name>
<dbReference type="Proteomes" id="UP000570678">
    <property type="component" value="Unassembled WGS sequence"/>
</dbReference>
<dbReference type="EMBL" id="JAAXOT010000018">
    <property type="protein sequence ID" value="NKY59902.1"/>
    <property type="molecule type" value="Genomic_DNA"/>
</dbReference>
<evidence type="ECO:0000313" key="1">
    <source>
        <dbReference type="EMBL" id="NKY59902.1"/>
    </source>
</evidence>
<dbReference type="AlphaFoldDB" id="A0A846YRD1"/>
<proteinExistence type="predicted"/>
<reference evidence="1 2" key="1">
    <citation type="submission" date="2020-04" db="EMBL/GenBank/DDBJ databases">
        <title>MicrobeNet Type strains.</title>
        <authorList>
            <person name="Nicholson A.C."/>
        </authorList>
    </citation>
    <scope>NUCLEOTIDE SEQUENCE [LARGE SCALE GENOMIC DNA]</scope>
    <source>
        <strain evidence="1 2">JCM 3332</strain>
    </source>
</reference>